<dbReference type="Pfam" id="PF12833">
    <property type="entry name" value="HTH_18"/>
    <property type="match status" value="1"/>
</dbReference>
<name>A0AAW9CVJ5_BURTH</name>
<dbReference type="InterPro" id="IPR018062">
    <property type="entry name" value="HTH_AraC-typ_CS"/>
</dbReference>
<dbReference type="RefSeq" id="WP_019255623.1">
    <property type="nucleotide sequence ID" value="NZ_JANUQN010000003.1"/>
</dbReference>
<dbReference type="SUPFAM" id="SSF46689">
    <property type="entry name" value="Homeodomain-like"/>
    <property type="match status" value="2"/>
</dbReference>
<reference evidence="6" key="1">
    <citation type="submission" date="2018-08" db="EMBL/GenBank/DDBJ databases">
        <title>Identification of Burkholderia cepacia strains that express a Burkholderia pseudomallei-like capsular polysaccharide.</title>
        <authorList>
            <person name="Burtnick M.N."/>
            <person name="Vongsouvath M."/>
            <person name="Newton P."/>
            <person name="Wuthiekanun V."/>
            <person name="Limmathurotsakul D."/>
            <person name="Brett P.J."/>
            <person name="Chantratita N."/>
            <person name="Dance D.A."/>
        </authorList>
    </citation>
    <scope>NUCLEOTIDE SEQUENCE</scope>
    <source>
        <strain evidence="6">SBXCC001</strain>
    </source>
</reference>
<dbReference type="EMBL" id="QXCT01000002">
    <property type="protein sequence ID" value="MDW9253926.1"/>
    <property type="molecule type" value="Genomic_DNA"/>
</dbReference>
<dbReference type="InterPro" id="IPR009057">
    <property type="entry name" value="Homeodomain-like_sf"/>
</dbReference>
<dbReference type="SUPFAM" id="SSF51215">
    <property type="entry name" value="Regulatory protein AraC"/>
    <property type="match status" value="1"/>
</dbReference>
<gene>
    <name evidence="6" type="ORF">C7S16_1568</name>
</gene>
<dbReference type="GO" id="GO:0003700">
    <property type="term" value="F:DNA-binding transcription factor activity"/>
    <property type="evidence" value="ECO:0007669"/>
    <property type="project" value="InterPro"/>
</dbReference>
<evidence type="ECO:0000256" key="2">
    <source>
        <dbReference type="ARBA" id="ARBA00023125"/>
    </source>
</evidence>
<dbReference type="AlphaFoldDB" id="A0AAW9CVJ5"/>
<keyword evidence="4" id="KW-0804">Transcription</keyword>
<evidence type="ECO:0000313" key="7">
    <source>
        <dbReference type="Proteomes" id="UP001272137"/>
    </source>
</evidence>
<proteinExistence type="predicted"/>
<evidence type="ECO:0000313" key="6">
    <source>
        <dbReference type="EMBL" id="MDW9253926.1"/>
    </source>
</evidence>
<dbReference type="Proteomes" id="UP001272137">
    <property type="component" value="Unassembled WGS sequence"/>
</dbReference>
<dbReference type="InterPro" id="IPR018060">
    <property type="entry name" value="HTH_AraC"/>
</dbReference>
<sequence length="351" mass="37924">MRSERPQEEVRYWRTPLLPEADFVTATYRDHVFAPHWHDAYTIPVIEAGAERYTCRGSAHVADTGSIPVINPGEIHTGSRAAEGGWRYRVAYVPVDFIRALADEIAGKPQPAPWFRLDVIHDADLAARLVLAHRLMEANGAAALLTAARRPRFGEWATTADGTSDSASDPCSDSAWGSAWASASAAAPIPGMDSARAPASFTASYSPCTGTARPLDDPLSAETAMLDAYSTLIARHAGNRSAPRGVAADQRRVDAMRERLAADLSETMTLSDVARAAGLSPFHAARLFSRVTGMPPHAWRNQLRLQRALAPLRAGASVADVAAACGFADQSHFTRHFKRMFGVPPGRWQSS</sequence>
<dbReference type="Pfam" id="PF02311">
    <property type="entry name" value="AraC_binding"/>
    <property type="match status" value="1"/>
</dbReference>
<keyword evidence="1" id="KW-0805">Transcription regulation</keyword>
<protein>
    <submittedName>
        <fullName evidence="6">Helix-turn-helix domain protein</fullName>
    </submittedName>
</protein>
<evidence type="ECO:0000256" key="1">
    <source>
        <dbReference type="ARBA" id="ARBA00023015"/>
    </source>
</evidence>
<dbReference type="InterPro" id="IPR037923">
    <property type="entry name" value="HTH-like"/>
</dbReference>
<keyword evidence="2" id="KW-0238">DNA-binding</keyword>
<organism evidence="6 7">
    <name type="scientific">Burkholderia thailandensis</name>
    <dbReference type="NCBI Taxonomy" id="57975"/>
    <lineage>
        <taxon>Bacteria</taxon>
        <taxon>Pseudomonadati</taxon>
        <taxon>Pseudomonadota</taxon>
        <taxon>Betaproteobacteria</taxon>
        <taxon>Burkholderiales</taxon>
        <taxon>Burkholderiaceae</taxon>
        <taxon>Burkholderia</taxon>
        <taxon>pseudomallei group</taxon>
    </lineage>
</organism>
<evidence type="ECO:0000259" key="5">
    <source>
        <dbReference type="PROSITE" id="PS01124"/>
    </source>
</evidence>
<dbReference type="PRINTS" id="PR00032">
    <property type="entry name" value="HTHARAC"/>
</dbReference>
<comment type="caution">
    <text evidence="6">The sequence shown here is derived from an EMBL/GenBank/DDBJ whole genome shotgun (WGS) entry which is preliminary data.</text>
</comment>
<evidence type="ECO:0000256" key="3">
    <source>
        <dbReference type="ARBA" id="ARBA00023159"/>
    </source>
</evidence>
<dbReference type="GO" id="GO:0043565">
    <property type="term" value="F:sequence-specific DNA binding"/>
    <property type="evidence" value="ECO:0007669"/>
    <property type="project" value="InterPro"/>
</dbReference>
<dbReference type="PROSITE" id="PS00041">
    <property type="entry name" value="HTH_ARAC_FAMILY_1"/>
    <property type="match status" value="1"/>
</dbReference>
<dbReference type="SMART" id="SM00342">
    <property type="entry name" value="HTH_ARAC"/>
    <property type="match status" value="1"/>
</dbReference>
<accession>A0AAW9CVJ5</accession>
<dbReference type="PANTHER" id="PTHR46796">
    <property type="entry name" value="HTH-TYPE TRANSCRIPTIONAL ACTIVATOR RHAS-RELATED"/>
    <property type="match status" value="1"/>
</dbReference>
<dbReference type="InterPro" id="IPR050204">
    <property type="entry name" value="AraC_XylS_family_regulators"/>
</dbReference>
<keyword evidence="3" id="KW-0010">Activator</keyword>
<dbReference type="PROSITE" id="PS01124">
    <property type="entry name" value="HTH_ARAC_FAMILY_2"/>
    <property type="match status" value="1"/>
</dbReference>
<dbReference type="InterPro" id="IPR020449">
    <property type="entry name" value="Tscrpt_reg_AraC-type_HTH"/>
</dbReference>
<feature type="domain" description="HTH araC/xylS-type" evidence="5">
    <location>
        <begin position="254"/>
        <end position="351"/>
    </location>
</feature>
<dbReference type="PANTHER" id="PTHR46796:SF2">
    <property type="entry name" value="TRANSCRIPTIONAL REGULATORY PROTEIN"/>
    <property type="match status" value="1"/>
</dbReference>
<evidence type="ECO:0000256" key="4">
    <source>
        <dbReference type="ARBA" id="ARBA00023163"/>
    </source>
</evidence>
<dbReference type="InterPro" id="IPR003313">
    <property type="entry name" value="AraC-bd"/>
</dbReference>
<dbReference type="Gene3D" id="1.10.10.60">
    <property type="entry name" value="Homeodomain-like"/>
    <property type="match status" value="2"/>
</dbReference>